<dbReference type="InterPro" id="IPR057207">
    <property type="entry name" value="FBXL15_LRR"/>
</dbReference>
<evidence type="ECO:0000313" key="2">
    <source>
        <dbReference type="EMBL" id="JAA58609.1"/>
    </source>
</evidence>
<dbReference type="SUPFAM" id="SSF52047">
    <property type="entry name" value="RNI-like"/>
    <property type="match status" value="1"/>
</dbReference>
<dbReference type="InterPro" id="IPR006553">
    <property type="entry name" value="Leu-rich_rpt_Cys-con_subtyp"/>
</dbReference>
<dbReference type="GO" id="GO:0019005">
    <property type="term" value="C:SCF ubiquitin ligase complex"/>
    <property type="evidence" value="ECO:0007669"/>
    <property type="project" value="TreeGrafter"/>
</dbReference>
<reference evidence="2" key="1">
    <citation type="submission" date="2012-11" db="EMBL/GenBank/DDBJ databases">
        <authorList>
            <person name="Lucero-Rivera Y.E."/>
            <person name="Tovar-Ramirez D."/>
        </authorList>
    </citation>
    <scope>NUCLEOTIDE SEQUENCE</scope>
    <source>
        <tissue evidence="2">Salivary gland</tissue>
    </source>
</reference>
<dbReference type="GO" id="GO:0031146">
    <property type="term" value="P:SCF-dependent proteasomal ubiquitin-dependent protein catabolic process"/>
    <property type="evidence" value="ECO:0007669"/>
    <property type="project" value="TreeGrafter"/>
</dbReference>
<organism evidence="2">
    <name type="scientific">Rhipicephalus pulchellus</name>
    <name type="common">Yellow backed tick</name>
    <name type="synonym">Dermacentor pulchellus</name>
    <dbReference type="NCBI Taxonomy" id="72859"/>
    <lineage>
        <taxon>Eukaryota</taxon>
        <taxon>Metazoa</taxon>
        <taxon>Ecdysozoa</taxon>
        <taxon>Arthropoda</taxon>
        <taxon>Chelicerata</taxon>
        <taxon>Arachnida</taxon>
        <taxon>Acari</taxon>
        <taxon>Parasitiformes</taxon>
        <taxon>Ixodida</taxon>
        <taxon>Ixodoidea</taxon>
        <taxon>Ixodidae</taxon>
        <taxon>Rhipicephalinae</taxon>
        <taxon>Rhipicephalus</taxon>
        <taxon>Rhipicephalus</taxon>
    </lineage>
</organism>
<feature type="domain" description="F-box/LRR-repeat protein 15-like leucin rich repeat" evidence="1">
    <location>
        <begin position="104"/>
        <end position="205"/>
    </location>
</feature>
<dbReference type="SMART" id="SM00367">
    <property type="entry name" value="LRR_CC"/>
    <property type="match status" value="6"/>
</dbReference>
<proteinExistence type="evidence at transcript level"/>
<accession>L7M692</accession>
<name>L7M692_RHIPC</name>
<sequence>MAGVQLRRLVLRGCSGLTATGLSKVAECCFLSELTLSDCLQISDHDLLLLCQNLRALRVFHLSGSFHNLTGDSIGAIGHLPLLEELNLSHNKAVDDVVIGAICAGCTKLRFLDVSACSGGITDVALNHLSRCSGLRQLKLNYLGRITDSGLGSLSDQGLLHSVELRGCRWVSDEGVLILVEQCHDLRLLDVSGCERVTNAAVTGAMDIVDERSDVLEIVIGGTLVEPNQLYLDPKGKLKIAGKNLCSERYRPDRLERMMSSREDRGNWDLHGFKGDCEAQARAQATLENDDPLPMEDYVLSYHRMLQRGWLRTGADFEDLSLSSPDVPPLPHRFSSYRMA</sequence>
<reference evidence="2" key="2">
    <citation type="journal article" date="2015" name="J. Proteomics">
        <title>Sexual differences in the sialomes of the zebra tick, Rhipicephalus pulchellus.</title>
        <authorList>
            <person name="Tan A.W."/>
            <person name="Francischetti I.M."/>
            <person name="Slovak M."/>
            <person name="Kini R.M."/>
            <person name="Ribeiro J.M."/>
        </authorList>
    </citation>
    <scope>NUCLEOTIDE SEQUENCE</scope>
    <source>
        <tissue evidence="2">Salivary gland</tissue>
    </source>
</reference>
<dbReference type="Pfam" id="PF13516">
    <property type="entry name" value="LRR_6"/>
    <property type="match status" value="1"/>
</dbReference>
<dbReference type="InterPro" id="IPR032675">
    <property type="entry name" value="LRR_dom_sf"/>
</dbReference>
<evidence type="ECO:0000259" key="1">
    <source>
        <dbReference type="Pfam" id="PF25372"/>
    </source>
</evidence>
<dbReference type="Gene3D" id="3.80.10.10">
    <property type="entry name" value="Ribonuclease Inhibitor"/>
    <property type="match status" value="1"/>
</dbReference>
<dbReference type="Pfam" id="PF25372">
    <property type="entry name" value="DUF7885"/>
    <property type="match status" value="1"/>
</dbReference>
<dbReference type="EMBL" id="GACK01006425">
    <property type="protein sequence ID" value="JAA58609.1"/>
    <property type="molecule type" value="mRNA"/>
</dbReference>
<dbReference type="AlphaFoldDB" id="L7M692"/>
<protein>
    <submittedName>
        <fullName evidence="2">Putative f-box and leucine-rich repeat protein 14</fullName>
    </submittedName>
</protein>
<dbReference type="InterPro" id="IPR001611">
    <property type="entry name" value="Leu-rich_rpt"/>
</dbReference>
<dbReference type="PANTHER" id="PTHR13318">
    <property type="entry name" value="PARTNER OF PAIRED, ISOFORM B-RELATED"/>
    <property type="match status" value="1"/>
</dbReference>